<reference evidence="2 3" key="1">
    <citation type="submission" date="2018-10" db="EMBL/GenBank/DDBJ databases">
        <title>Phylogenomics of Brevibacillus.</title>
        <authorList>
            <person name="Dunlap C."/>
        </authorList>
    </citation>
    <scope>NUCLEOTIDE SEQUENCE [LARGE SCALE GENOMIC DNA]</scope>
    <source>
        <strain evidence="2 3">DSM 100115</strain>
    </source>
</reference>
<evidence type="ECO:0000313" key="3">
    <source>
        <dbReference type="Proteomes" id="UP000268829"/>
    </source>
</evidence>
<accession>A0A3M8BDV1</accession>
<gene>
    <name evidence="2" type="ORF">EDM57_00480</name>
</gene>
<feature type="chain" id="PRO_5018077764" evidence="1">
    <location>
        <begin position="27"/>
        <end position="248"/>
    </location>
</feature>
<dbReference type="RefSeq" id="WP_122902819.1">
    <property type="nucleotide sequence ID" value="NZ_RHHS01000005.1"/>
</dbReference>
<keyword evidence="3" id="KW-1185">Reference proteome</keyword>
<comment type="caution">
    <text evidence="2">The sequence shown here is derived from an EMBL/GenBank/DDBJ whole genome shotgun (WGS) entry which is preliminary data.</text>
</comment>
<feature type="signal peptide" evidence="1">
    <location>
        <begin position="1"/>
        <end position="26"/>
    </location>
</feature>
<evidence type="ECO:0000313" key="2">
    <source>
        <dbReference type="EMBL" id="RNB61598.1"/>
    </source>
</evidence>
<dbReference type="Pfam" id="PF08680">
    <property type="entry name" value="DUF1779"/>
    <property type="match status" value="1"/>
</dbReference>
<dbReference type="InterPro" id="IPR014794">
    <property type="entry name" value="DUF1779"/>
</dbReference>
<organism evidence="2 3">
    <name type="scientific">Brevibacillus gelatini</name>
    <dbReference type="NCBI Taxonomy" id="1655277"/>
    <lineage>
        <taxon>Bacteria</taxon>
        <taxon>Bacillati</taxon>
        <taxon>Bacillota</taxon>
        <taxon>Bacilli</taxon>
        <taxon>Bacillales</taxon>
        <taxon>Paenibacillaceae</taxon>
        <taxon>Brevibacillus</taxon>
    </lineage>
</organism>
<protein>
    <submittedName>
        <fullName evidence="2">Uncharacterized protein</fullName>
    </submittedName>
</protein>
<dbReference type="PROSITE" id="PS51257">
    <property type="entry name" value="PROKAR_LIPOPROTEIN"/>
    <property type="match status" value="1"/>
</dbReference>
<dbReference type="AlphaFoldDB" id="A0A3M8BDV1"/>
<keyword evidence="1" id="KW-0732">Signal</keyword>
<dbReference type="OrthoDB" id="2374820at2"/>
<dbReference type="EMBL" id="RHHS01000005">
    <property type="protein sequence ID" value="RNB61598.1"/>
    <property type="molecule type" value="Genomic_DNA"/>
</dbReference>
<dbReference type="Gene3D" id="3.30.360.40">
    <property type="entry name" value="YwmB-like"/>
    <property type="match status" value="1"/>
</dbReference>
<sequence length="248" mass="27326">MGKWSGLLALALLLAACAVYWMPAQASEAKPVASKLMQTLEESGATGVSIQVRARVPLGEVQRPEEVKELARTWAKKLEIPLSLGGESRNSNILMYRTTYMQNGVSVRYEVAGVSKNGAFDTYLVLHISGSRESLLYIEQIQETFASALKNADFIPQISTCIRGLYNVKMSVDQQRGKIMSIFATLQATELERLQDETVVSISGHTPMWEPFIALNGQKMNLQVATHRDSGNVGTWVTVGTPIITVEY</sequence>
<dbReference type="SUPFAM" id="SSF143842">
    <property type="entry name" value="YwmB-like"/>
    <property type="match status" value="1"/>
</dbReference>
<dbReference type="InterPro" id="IPR036209">
    <property type="entry name" value="YwmB-like_sf"/>
</dbReference>
<dbReference type="Proteomes" id="UP000268829">
    <property type="component" value="Unassembled WGS sequence"/>
</dbReference>
<evidence type="ECO:0000256" key="1">
    <source>
        <dbReference type="SAM" id="SignalP"/>
    </source>
</evidence>
<proteinExistence type="predicted"/>
<name>A0A3M8BDV1_9BACL</name>